<dbReference type="SUPFAM" id="SSF53146">
    <property type="entry name" value="Nitrogenase accessory factor-like"/>
    <property type="match status" value="1"/>
</dbReference>
<dbReference type="Proteomes" id="UP000249130">
    <property type="component" value="Unassembled WGS sequence"/>
</dbReference>
<reference evidence="1 2" key="1">
    <citation type="submission" date="2017-07" db="EMBL/GenBank/DDBJ databases">
        <title>Draft Genome Sequences of Select Purple Nonsulfur Bacteria.</title>
        <authorList>
            <person name="Lasarre B."/>
            <person name="Mckinlay J.B."/>
        </authorList>
    </citation>
    <scope>NUCLEOTIDE SEQUENCE [LARGE SCALE GENOMIC DNA]</scope>
    <source>
        <strain evidence="1 2">DSM 5909</strain>
    </source>
</reference>
<proteinExistence type="predicted"/>
<keyword evidence="2" id="KW-1185">Reference proteome</keyword>
<protein>
    <submittedName>
        <fullName evidence="1">Nitrogen fixation protein</fullName>
    </submittedName>
</protein>
<dbReference type="AlphaFoldDB" id="A0A327L3A6"/>
<dbReference type="InterPro" id="IPR036105">
    <property type="entry name" value="DiNase_FeMo-co_biosyn_sf"/>
</dbReference>
<sequence>MRVAVASDDFLNVTGHAGKAVRFLVYEAEANVPPREVGRLDLAADLTIHEFRCDGPHPLFGMRAVIAGSAGAGFVRRLAEHGVETAITAERDPATAVSHWAAGTLAPPGPHDHEGGCGCNCG</sequence>
<dbReference type="EMBL" id="NPEX01000042">
    <property type="protein sequence ID" value="RAI44525.1"/>
    <property type="molecule type" value="Genomic_DNA"/>
</dbReference>
<organism evidence="1 2">
    <name type="scientific">Rhodoplanes roseus</name>
    <dbReference type="NCBI Taxonomy" id="29409"/>
    <lineage>
        <taxon>Bacteria</taxon>
        <taxon>Pseudomonadati</taxon>
        <taxon>Pseudomonadota</taxon>
        <taxon>Alphaproteobacteria</taxon>
        <taxon>Hyphomicrobiales</taxon>
        <taxon>Nitrobacteraceae</taxon>
        <taxon>Rhodoplanes</taxon>
    </lineage>
</organism>
<evidence type="ECO:0000313" key="1">
    <source>
        <dbReference type="EMBL" id="RAI44525.1"/>
    </source>
</evidence>
<dbReference type="OrthoDB" id="9797941at2"/>
<comment type="caution">
    <text evidence="1">The sequence shown here is derived from an EMBL/GenBank/DDBJ whole genome shotgun (WGS) entry which is preliminary data.</text>
</comment>
<name>A0A327L3A6_9BRAD</name>
<gene>
    <name evidence="1" type="ORF">CH341_08760</name>
</gene>
<dbReference type="Gene3D" id="3.30.420.130">
    <property type="entry name" value="Dinitrogenase iron-molybdenum cofactor biosynthesis domain"/>
    <property type="match status" value="1"/>
</dbReference>
<dbReference type="RefSeq" id="WP_111418661.1">
    <property type="nucleotide sequence ID" value="NZ_NPEX01000042.1"/>
</dbReference>
<accession>A0A327L3A6</accession>
<evidence type="ECO:0000313" key="2">
    <source>
        <dbReference type="Proteomes" id="UP000249130"/>
    </source>
</evidence>